<keyword evidence="1" id="KW-0472">Membrane</keyword>
<keyword evidence="3" id="KW-1185">Reference proteome</keyword>
<organism evidence="2 3">
    <name type="scientific">Williamwhitmania taraxaci</name>
    <dbReference type="NCBI Taxonomy" id="1640674"/>
    <lineage>
        <taxon>Bacteria</taxon>
        <taxon>Pseudomonadati</taxon>
        <taxon>Bacteroidota</taxon>
        <taxon>Bacteroidia</taxon>
        <taxon>Bacteroidales</taxon>
        <taxon>Williamwhitmaniaceae</taxon>
        <taxon>Williamwhitmania</taxon>
    </lineage>
</organism>
<protein>
    <submittedName>
        <fullName evidence="2">Uncharacterized protein</fullName>
    </submittedName>
</protein>
<name>A0A1G6T226_9BACT</name>
<evidence type="ECO:0000313" key="3">
    <source>
        <dbReference type="Proteomes" id="UP000199452"/>
    </source>
</evidence>
<evidence type="ECO:0000256" key="1">
    <source>
        <dbReference type="SAM" id="Phobius"/>
    </source>
</evidence>
<sequence>MNRTDKLMTKQTVIYNFRKCFKLNIILSFGLIFLMTSCFYSGKYFASYTVQNKQTDKNAKVISIDFLNQLADKNSLTKDSKFDGIDTLGFYGQPYHYFKFWFEQIDSNTIVKLDYYGVYGSRKNQPYRDLFSELNDFMKTNFIIIEQDIKEENNAKKKEK</sequence>
<keyword evidence="1" id="KW-0812">Transmembrane</keyword>
<proteinExistence type="predicted"/>
<accession>A0A1G6T226</accession>
<dbReference type="EMBL" id="FMYP01000110">
    <property type="protein sequence ID" value="SDD23230.1"/>
    <property type="molecule type" value="Genomic_DNA"/>
</dbReference>
<dbReference type="Proteomes" id="UP000199452">
    <property type="component" value="Unassembled WGS sequence"/>
</dbReference>
<dbReference type="AlphaFoldDB" id="A0A1G6T226"/>
<evidence type="ECO:0000313" key="2">
    <source>
        <dbReference type="EMBL" id="SDD23230.1"/>
    </source>
</evidence>
<reference evidence="2 3" key="1">
    <citation type="submission" date="2016-09" db="EMBL/GenBank/DDBJ databases">
        <authorList>
            <person name="Capua I."/>
            <person name="De Benedictis P."/>
            <person name="Joannis T."/>
            <person name="Lombin L.H."/>
            <person name="Cattoli G."/>
        </authorList>
    </citation>
    <scope>NUCLEOTIDE SEQUENCE [LARGE SCALE GENOMIC DNA]</scope>
    <source>
        <strain evidence="2 3">A7P-90m</strain>
    </source>
</reference>
<keyword evidence="1" id="KW-1133">Transmembrane helix</keyword>
<feature type="transmembrane region" description="Helical" evidence="1">
    <location>
        <begin position="21"/>
        <end position="42"/>
    </location>
</feature>
<gene>
    <name evidence="2" type="ORF">SAMN05216323_11101</name>
</gene>